<evidence type="ECO:0000256" key="2">
    <source>
        <dbReference type="SAM" id="Phobius"/>
    </source>
</evidence>
<dbReference type="PANTHER" id="PTHR34268:SF8">
    <property type="entry name" value="FAE DOMAIN-CONTAINING PROTEIN"/>
    <property type="match status" value="1"/>
</dbReference>
<feature type="transmembrane region" description="Helical" evidence="2">
    <location>
        <begin position="15"/>
        <end position="38"/>
    </location>
</feature>
<accession>A0A7I8KUV9</accession>
<name>A0A7I8KUV9_SPIIN</name>
<sequence>MDVFAEGIEGLLMKVGVFALIQVLVYLILSASSGIFSVEKSRNRLRNSFRAPRSASIRRIVGLLSGEPSEYEPSPASPPAPMPAIPEDDS</sequence>
<keyword evidence="2" id="KW-0812">Transmembrane</keyword>
<dbReference type="EMBL" id="LR746272">
    <property type="protein sequence ID" value="CAA7401302.1"/>
    <property type="molecule type" value="Genomic_DNA"/>
</dbReference>
<evidence type="ECO:0000313" key="4">
    <source>
        <dbReference type="Proteomes" id="UP000663760"/>
    </source>
</evidence>
<feature type="compositionally biased region" description="Pro residues" evidence="1">
    <location>
        <begin position="75"/>
        <end position="84"/>
    </location>
</feature>
<keyword evidence="2" id="KW-0472">Membrane</keyword>
<proteinExistence type="predicted"/>
<dbReference type="AlphaFoldDB" id="A0A7I8KUV9"/>
<feature type="region of interest" description="Disordered" evidence="1">
    <location>
        <begin position="66"/>
        <end position="90"/>
    </location>
</feature>
<keyword evidence="4" id="KW-1185">Reference proteome</keyword>
<dbReference type="OrthoDB" id="999321at2759"/>
<evidence type="ECO:0000313" key="3">
    <source>
        <dbReference type="EMBL" id="CAA7401302.1"/>
    </source>
</evidence>
<protein>
    <submittedName>
        <fullName evidence="3">Uncharacterized protein</fullName>
    </submittedName>
</protein>
<gene>
    <name evidence="3" type="ORF">SI8410_09011980</name>
</gene>
<evidence type="ECO:0000256" key="1">
    <source>
        <dbReference type="SAM" id="MobiDB-lite"/>
    </source>
</evidence>
<keyword evidence="2" id="KW-1133">Transmembrane helix</keyword>
<dbReference type="Proteomes" id="UP000663760">
    <property type="component" value="Chromosome 9"/>
</dbReference>
<organism evidence="3 4">
    <name type="scientific">Spirodela intermedia</name>
    <name type="common">Intermediate duckweed</name>
    <dbReference type="NCBI Taxonomy" id="51605"/>
    <lineage>
        <taxon>Eukaryota</taxon>
        <taxon>Viridiplantae</taxon>
        <taxon>Streptophyta</taxon>
        <taxon>Embryophyta</taxon>
        <taxon>Tracheophyta</taxon>
        <taxon>Spermatophyta</taxon>
        <taxon>Magnoliopsida</taxon>
        <taxon>Liliopsida</taxon>
        <taxon>Araceae</taxon>
        <taxon>Lemnoideae</taxon>
        <taxon>Spirodela</taxon>
    </lineage>
</organism>
<reference evidence="3" key="1">
    <citation type="submission" date="2020-02" db="EMBL/GenBank/DDBJ databases">
        <authorList>
            <person name="Scholz U."/>
            <person name="Mascher M."/>
            <person name="Fiebig A."/>
        </authorList>
    </citation>
    <scope>NUCLEOTIDE SEQUENCE</scope>
</reference>
<dbReference type="PANTHER" id="PTHR34268">
    <property type="entry name" value="OS01G0321850 PROTEIN"/>
    <property type="match status" value="1"/>
</dbReference>